<evidence type="ECO:0000313" key="1">
    <source>
        <dbReference type="EMBL" id="JAP18973.1"/>
    </source>
</evidence>
<protein>
    <submittedName>
        <fullName evidence="1">Putative ovule protein</fullName>
    </submittedName>
</protein>
<organism evidence="1">
    <name type="scientific">Solanum chacoense</name>
    <name type="common">Chaco potato</name>
    <dbReference type="NCBI Taxonomy" id="4108"/>
    <lineage>
        <taxon>Eukaryota</taxon>
        <taxon>Viridiplantae</taxon>
        <taxon>Streptophyta</taxon>
        <taxon>Embryophyta</taxon>
        <taxon>Tracheophyta</taxon>
        <taxon>Spermatophyta</taxon>
        <taxon>Magnoliopsida</taxon>
        <taxon>eudicotyledons</taxon>
        <taxon>Gunneridae</taxon>
        <taxon>Pentapetalae</taxon>
        <taxon>asterids</taxon>
        <taxon>lamiids</taxon>
        <taxon>Solanales</taxon>
        <taxon>Solanaceae</taxon>
        <taxon>Solanoideae</taxon>
        <taxon>Solaneae</taxon>
        <taxon>Solanum</taxon>
    </lineage>
</organism>
<name>A0A0V0HFC6_SOLCH</name>
<accession>A0A0V0HFC6</accession>
<reference evidence="1" key="1">
    <citation type="submission" date="2015-12" db="EMBL/GenBank/DDBJ databases">
        <title>Gene expression during late stages of embryo sac development: a critical building block for successful pollen-pistil interactions.</title>
        <authorList>
            <person name="Liu Y."/>
            <person name="Joly V."/>
            <person name="Sabar M."/>
            <person name="Matton D.P."/>
        </authorList>
    </citation>
    <scope>NUCLEOTIDE SEQUENCE</scope>
</reference>
<proteinExistence type="predicted"/>
<sequence>METNLLFPTNDTVNFPMSVGSRFHHLCTATMLLVSKSSTNHRFHPPALHTNYPSYNYNGLVKNIQFF</sequence>
<dbReference type="AlphaFoldDB" id="A0A0V0HFC6"/>
<dbReference type="EMBL" id="GEDG01020619">
    <property type="protein sequence ID" value="JAP18973.1"/>
    <property type="molecule type" value="Transcribed_RNA"/>
</dbReference>